<dbReference type="Gene3D" id="1.10.340.70">
    <property type="match status" value="1"/>
</dbReference>
<gene>
    <name evidence="2" type="primary">LOC107483611</name>
</gene>
<proteinExistence type="predicted"/>
<dbReference type="GeneID" id="107483611"/>
<keyword evidence="1" id="KW-1185">Reference proteome</keyword>
<dbReference type="Proteomes" id="UP000515211">
    <property type="component" value="Chromosome 4"/>
</dbReference>
<protein>
    <submittedName>
        <fullName evidence="2">Uncharacterized protein LOC107483611</fullName>
    </submittedName>
</protein>
<dbReference type="Gene3D" id="3.30.420.10">
    <property type="entry name" value="Ribonuclease H-like superfamily/Ribonuclease H"/>
    <property type="match status" value="1"/>
</dbReference>
<dbReference type="GO" id="GO:0003676">
    <property type="term" value="F:nucleic acid binding"/>
    <property type="evidence" value="ECO:0007669"/>
    <property type="project" value="InterPro"/>
</dbReference>
<sequence>MAAVLVREEGKTQQPIYFVSKAFQGVELRYSKLEKYAIIQGQLFKKGLSQPLLKCLHPDQTDYVLREVNEGCCCHHIGGKALARKLIRASYYWPSMMRDSQEFISVPCWFGHKAKILICGTPQTNGQVEAANKVILLGLKKRLDKEKGAWDDELASIFWSYRTTVQSSTGETPFHLTYGVDAMIPVEVGEPSPQLLLGGVEEVVEKDLVDEAREMAHLSKAALKQRMALRYNAKVLRREFEQNDLVLQRNDIRMPTHEEGKLAAKWEGPFRVKEKIGKGAYKLERLDGRKFPRTWNAGNLRRFYS</sequence>
<organism evidence="1 2">
    <name type="scientific">Arachis duranensis</name>
    <name type="common">Wild peanut</name>
    <dbReference type="NCBI Taxonomy" id="130453"/>
    <lineage>
        <taxon>Eukaryota</taxon>
        <taxon>Viridiplantae</taxon>
        <taxon>Streptophyta</taxon>
        <taxon>Embryophyta</taxon>
        <taxon>Tracheophyta</taxon>
        <taxon>Spermatophyta</taxon>
        <taxon>Magnoliopsida</taxon>
        <taxon>eudicotyledons</taxon>
        <taxon>Gunneridae</taxon>
        <taxon>Pentapetalae</taxon>
        <taxon>rosids</taxon>
        <taxon>fabids</taxon>
        <taxon>Fabales</taxon>
        <taxon>Fabaceae</taxon>
        <taxon>Papilionoideae</taxon>
        <taxon>50 kb inversion clade</taxon>
        <taxon>dalbergioids sensu lato</taxon>
        <taxon>Dalbergieae</taxon>
        <taxon>Pterocarpus clade</taxon>
        <taxon>Arachis</taxon>
    </lineage>
</organism>
<dbReference type="AlphaFoldDB" id="A0A6P4CZX6"/>
<dbReference type="RefSeq" id="XP_015959713.1">
    <property type="nucleotide sequence ID" value="XM_016104227.1"/>
</dbReference>
<evidence type="ECO:0000313" key="1">
    <source>
        <dbReference type="Proteomes" id="UP000515211"/>
    </source>
</evidence>
<name>A0A6P4CZX6_ARADU</name>
<dbReference type="InterPro" id="IPR012337">
    <property type="entry name" value="RNaseH-like_sf"/>
</dbReference>
<reference evidence="1" key="1">
    <citation type="journal article" date="2016" name="Nat. Genet.">
        <title>The genome sequences of Arachis duranensis and Arachis ipaensis, the diploid ancestors of cultivated peanut.</title>
        <authorList>
            <person name="Bertioli D.J."/>
            <person name="Cannon S.B."/>
            <person name="Froenicke L."/>
            <person name="Huang G."/>
            <person name="Farmer A.D."/>
            <person name="Cannon E.K."/>
            <person name="Liu X."/>
            <person name="Gao D."/>
            <person name="Clevenger J."/>
            <person name="Dash S."/>
            <person name="Ren L."/>
            <person name="Moretzsohn M.C."/>
            <person name="Shirasawa K."/>
            <person name="Huang W."/>
            <person name="Vidigal B."/>
            <person name="Abernathy B."/>
            <person name="Chu Y."/>
            <person name="Niederhuth C.E."/>
            <person name="Umale P."/>
            <person name="Araujo A.C."/>
            <person name="Kozik A."/>
            <person name="Kim K.D."/>
            <person name="Burow M.D."/>
            <person name="Varshney R.K."/>
            <person name="Wang X."/>
            <person name="Zhang X."/>
            <person name="Barkley N."/>
            <person name="Guimaraes P.M."/>
            <person name="Isobe S."/>
            <person name="Guo B."/>
            <person name="Liao B."/>
            <person name="Stalker H.T."/>
            <person name="Schmitz R.J."/>
            <person name="Scheffler B.E."/>
            <person name="Leal-Bertioli S.C."/>
            <person name="Xun X."/>
            <person name="Jackson S.A."/>
            <person name="Michelmore R."/>
            <person name="Ozias-Akins P."/>
        </authorList>
    </citation>
    <scope>NUCLEOTIDE SEQUENCE [LARGE SCALE GENOMIC DNA]</scope>
    <source>
        <strain evidence="1">cv. V14167</strain>
    </source>
</reference>
<dbReference type="PANTHER" id="PTHR48475:SF2">
    <property type="entry name" value="RIBONUCLEASE H"/>
    <property type="match status" value="1"/>
</dbReference>
<dbReference type="PANTHER" id="PTHR48475">
    <property type="entry name" value="RIBONUCLEASE H"/>
    <property type="match status" value="1"/>
</dbReference>
<dbReference type="SUPFAM" id="SSF53098">
    <property type="entry name" value="Ribonuclease H-like"/>
    <property type="match status" value="1"/>
</dbReference>
<dbReference type="InterPro" id="IPR036397">
    <property type="entry name" value="RNaseH_sf"/>
</dbReference>
<dbReference type="KEGG" id="adu:107483611"/>
<reference evidence="2" key="2">
    <citation type="submission" date="2025-08" db="UniProtKB">
        <authorList>
            <consortium name="RefSeq"/>
        </authorList>
    </citation>
    <scope>IDENTIFICATION</scope>
    <source>
        <tissue evidence="2">Whole plant</tissue>
    </source>
</reference>
<accession>A0A6P4CZX6</accession>
<evidence type="ECO:0000313" key="2">
    <source>
        <dbReference type="RefSeq" id="XP_015959713.1"/>
    </source>
</evidence>